<keyword evidence="2" id="KW-0812">Transmembrane</keyword>
<keyword evidence="2" id="KW-1133">Transmembrane helix</keyword>
<dbReference type="EMBL" id="LCHU01000002">
    <property type="protein sequence ID" value="KKT42122.1"/>
    <property type="molecule type" value="Genomic_DNA"/>
</dbReference>
<feature type="transmembrane region" description="Helical" evidence="2">
    <location>
        <begin position="21"/>
        <end position="41"/>
    </location>
</feature>
<gene>
    <name evidence="3" type="ORF">UW30_C0002G0033</name>
</gene>
<evidence type="ECO:0000256" key="2">
    <source>
        <dbReference type="SAM" id="Phobius"/>
    </source>
</evidence>
<protein>
    <submittedName>
        <fullName evidence="3">Uncharacterized protein</fullName>
    </submittedName>
</protein>
<name>A0A0G1JDR4_9BACT</name>
<evidence type="ECO:0000313" key="3">
    <source>
        <dbReference type="EMBL" id="KKT42122.1"/>
    </source>
</evidence>
<dbReference type="AlphaFoldDB" id="A0A0G1JDR4"/>
<dbReference type="STRING" id="1618647.UW30_C0002G0033"/>
<dbReference type="Proteomes" id="UP000034736">
    <property type="component" value="Unassembled WGS sequence"/>
</dbReference>
<proteinExistence type="predicted"/>
<keyword evidence="2" id="KW-0472">Membrane</keyword>
<reference evidence="3 4" key="1">
    <citation type="journal article" date="2015" name="Nature">
        <title>rRNA introns, odd ribosomes, and small enigmatic genomes across a large radiation of phyla.</title>
        <authorList>
            <person name="Brown C.T."/>
            <person name="Hug L.A."/>
            <person name="Thomas B.C."/>
            <person name="Sharon I."/>
            <person name="Castelle C.J."/>
            <person name="Singh A."/>
            <person name="Wilkins M.J."/>
            <person name="Williams K.H."/>
            <person name="Banfield J.F."/>
        </authorList>
    </citation>
    <scope>NUCLEOTIDE SEQUENCE [LARGE SCALE GENOMIC DNA]</scope>
</reference>
<organism evidence="3 4">
    <name type="scientific">Candidatus Giovannonibacteria bacterium GW2011_GWA2_44_13b</name>
    <dbReference type="NCBI Taxonomy" id="1618647"/>
    <lineage>
        <taxon>Bacteria</taxon>
        <taxon>Candidatus Giovannoniibacteriota</taxon>
    </lineage>
</organism>
<evidence type="ECO:0000256" key="1">
    <source>
        <dbReference type="SAM" id="MobiDB-lite"/>
    </source>
</evidence>
<sequence length="100" mass="11832">MMGCFKPSAKLNRCQAVMISITVWYFIIHIFLQVFIVIAFLDYPAKSNAERNNACNYHYPSFIARKVFVEHEPDAKKKEDSAYRDAYDKEKHYQEPRNYG</sequence>
<feature type="region of interest" description="Disordered" evidence="1">
    <location>
        <begin position="73"/>
        <end position="100"/>
    </location>
</feature>
<accession>A0A0G1JDR4</accession>
<comment type="caution">
    <text evidence="3">The sequence shown here is derived from an EMBL/GenBank/DDBJ whole genome shotgun (WGS) entry which is preliminary data.</text>
</comment>
<evidence type="ECO:0000313" key="4">
    <source>
        <dbReference type="Proteomes" id="UP000034736"/>
    </source>
</evidence>